<evidence type="ECO:0000313" key="15">
    <source>
        <dbReference type="Proteomes" id="UP001154282"/>
    </source>
</evidence>
<comment type="caution">
    <text evidence="13">Lacks conserved residue(s) required for the propagation of feature annotation.</text>
</comment>
<dbReference type="PANTHER" id="PTHR11035">
    <property type="entry name" value="VERY-LONG-CHAIN (3R)-3-HYDROXYACYL-COA DEHYDRATASE"/>
    <property type="match status" value="1"/>
</dbReference>
<name>A0AAV0PXQ5_9ROSI</name>
<evidence type="ECO:0000256" key="3">
    <source>
        <dbReference type="ARBA" id="ARBA00007811"/>
    </source>
</evidence>
<keyword evidence="15" id="KW-1185">Reference proteome</keyword>
<sequence length="256" mass="28987">PISVDVITCRQVDSYPPGKNDQQFNAAKLPTLPELMAGSGIATLYLLTYNSIQAFGWAIALFRILSNFSATGSVAGAYASAGDLICLLQSIAFLEVVHGALGLVPSGVLYPFMQWGGRTHFVLAIVRKIVEVQELPAVFITFTAWSIAESIRYSHYALNCIGRCPSWIVYLRYTAFIVLYPIGLFPGEIWLMYQALPFVKKTNLYANFFAHLPFSYYNFLWAVLLSYPFLWFNLYLHMLKQRRSKLGKQNIKKKRN</sequence>
<comment type="function">
    <text evidence="13">Catalyzes the third of the four reactions of the long-chain fatty acids elongation cycle. This endoplasmic reticulum-bound enzymatic process, allows the addition of two carbons to the chain of long- and very long-chain fatty acids/VLCFAs per cycle. This enzyme catalyzes the dehydration of the 3-hydroxyacyl-CoA intermediate into trans-2,3-enoyl-CoA, within each cycle of fatty acid elongation. Thereby, it participates to the production of VLCFAs of different chain lengths that are involved in multiple biological processes as precursors of membrane lipids and lipid mediators.</text>
</comment>
<evidence type="ECO:0000256" key="1">
    <source>
        <dbReference type="ARBA" id="ARBA00004141"/>
    </source>
</evidence>
<evidence type="ECO:0000256" key="2">
    <source>
        <dbReference type="ARBA" id="ARBA00005194"/>
    </source>
</evidence>
<keyword evidence="12 13" id="KW-0456">Lyase</keyword>
<organism evidence="14 15">
    <name type="scientific">Linum tenue</name>
    <dbReference type="NCBI Taxonomy" id="586396"/>
    <lineage>
        <taxon>Eukaryota</taxon>
        <taxon>Viridiplantae</taxon>
        <taxon>Streptophyta</taxon>
        <taxon>Embryophyta</taxon>
        <taxon>Tracheophyta</taxon>
        <taxon>Spermatophyta</taxon>
        <taxon>Magnoliopsida</taxon>
        <taxon>eudicotyledons</taxon>
        <taxon>Gunneridae</taxon>
        <taxon>Pentapetalae</taxon>
        <taxon>rosids</taxon>
        <taxon>fabids</taxon>
        <taxon>Malpighiales</taxon>
        <taxon>Linaceae</taxon>
        <taxon>Linum</taxon>
    </lineage>
</organism>
<keyword evidence="13" id="KW-0256">Endoplasmic reticulum</keyword>
<gene>
    <name evidence="14" type="ORF">LITE_LOCUS40288</name>
</gene>
<reference evidence="14" key="1">
    <citation type="submission" date="2022-08" db="EMBL/GenBank/DDBJ databases">
        <authorList>
            <person name="Gutierrez-Valencia J."/>
        </authorList>
    </citation>
    <scope>NUCLEOTIDE SEQUENCE</scope>
</reference>
<evidence type="ECO:0000256" key="12">
    <source>
        <dbReference type="ARBA" id="ARBA00023239"/>
    </source>
</evidence>
<evidence type="ECO:0000313" key="14">
    <source>
        <dbReference type="EMBL" id="CAI0474996.1"/>
    </source>
</evidence>
<dbReference type="GO" id="GO:0030148">
    <property type="term" value="P:sphingolipid biosynthetic process"/>
    <property type="evidence" value="ECO:0007669"/>
    <property type="project" value="TreeGrafter"/>
</dbReference>
<dbReference type="PANTHER" id="PTHR11035:SF35">
    <property type="entry name" value="VERY-LONG-CHAIN (3R)-3-HYDROXYACYL-COA DEHYDRATASE"/>
    <property type="match status" value="1"/>
</dbReference>
<comment type="pathway">
    <text evidence="2 13">Lipid metabolism; fatty acid biosynthesis.</text>
</comment>
<feature type="non-terminal residue" evidence="14">
    <location>
        <position position="1"/>
    </location>
</feature>
<keyword evidence="8 13" id="KW-1133">Transmembrane helix</keyword>
<dbReference type="AlphaFoldDB" id="A0AAV0PXQ5"/>
<feature type="transmembrane region" description="Helical" evidence="13">
    <location>
        <begin position="173"/>
        <end position="196"/>
    </location>
</feature>
<keyword evidence="11 13" id="KW-0275">Fatty acid biosynthesis</keyword>
<accession>A0AAV0PXQ5</accession>
<evidence type="ECO:0000256" key="5">
    <source>
        <dbReference type="ARBA" id="ARBA00022516"/>
    </source>
</evidence>
<evidence type="ECO:0000256" key="9">
    <source>
        <dbReference type="ARBA" id="ARBA00023098"/>
    </source>
</evidence>
<evidence type="ECO:0000256" key="4">
    <source>
        <dbReference type="ARBA" id="ARBA00013122"/>
    </source>
</evidence>
<evidence type="ECO:0000256" key="6">
    <source>
        <dbReference type="ARBA" id="ARBA00022692"/>
    </source>
</evidence>
<protein>
    <recommendedName>
        <fullName evidence="4 13">Very-long-chain (3R)-3-hydroxyacyl-CoA dehydratase</fullName>
        <ecNumber evidence="4 13">4.2.1.134</ecNumber>
    </recommendedName>
</protein>
<proteinExistence type="inferred from homology"/>
<dbReference type="InterPro" id="IPR007482">
    <property type="entry name" value="Tyr_Pase-like_PTPLA"/>
</dbReference>
<dbReference type="GO" id="GO:0030497">
    <property type="term" value="P:fatty acid elongation"/>
    <property type="evidence" value="ECO:0007669"/>
    <property type="project" value="TreeGrafter"/>
</dbReference>
<evidence type="ECO:0000256" key="11">
    <source>
        <dbReference type="ARBA" id="ARBA00023160"/>
    </source>
</evidence>
<dbReference type="EMBL" id="CAMGYJ010000009">
    <property type="protein sequence ID" value="CAI0474996.1"/>
    <property type="molecule type" value="Genomic_DNA"/>
</dbReference>
<comment type="subcellular location">
    <subcellularLocation>
        <location evidence="13">Endoplasmic reticulum membrane</location>
        <topology evidence="13">Multi-pass membrane protein</topology>
    </subcellularLocation>
    <subcellularLocation>
        <location evidence="1">Membrane</location>
        <topology evidence="1">Multi-pass membrane protein</topology>
    </subcellularLocation>
</comment>
<evidence type="ECO:0000256" key="8">
    <source>
        <dbReference type="ARBA" id="ARBA00022989"/>
    </source>
</evidence>
<keyword evidence="5 13" id="KW-0444">Lipid biosynthesis</keyword>
<dbReference type="Proteomes" id="UP001154282">
    <property type="component" value="Unassembled WGS sequence"/>
</dbReference>
<dbReference type="Pfam" id="PF04387">
    <property type="entry name" value="PTPLA"/>
    <property type="match status" value="1"/>
</dbReference>
<comment type="caution">
    <text evidence="14">The sequence shown here is derived from an EMBL/GenBank/DDBJ whole genome shotgun (WGS) entry which is preliminary data.</text>
</comment>
<evidence type="ECO:0000256" key="7">
    <source>
        <dbReference type="ARBA" id="ARBA00022832"/>
    </source>
</evidence>
<dbReference type="GO" id="GO:0042761">
    <property type="term" value="P:very long-chain fatty acid biosynthetic process"/>
    <property type="evidence" value="ECO:0007669"/>
    <property type="project" value="TreeGrafter"/>
</dbReference>
<keyword evidence="10 13" id="KW-0472">Membrane</keyword>
<keyword evidence="9 13" id="KW-0443">Lipid metabolism</keyword>
<comment type="catalytic activity">
    <reaction evidence="13">
        <text>a very-long-chain (3R)-3-hydroxyacyl-CoA = a very-long-chain (2E)-enoyl-CoA + H2O</text>
        <dbReference type="Rhea" id="RHEA:45812"/>
        <dbReference type="ChEBI" id="CHEBI:15377"/>
        <dbReference type="ChEBI" id="CHEBI:83728"/>
        <dbReference type="ChEBI" id="CHEBI:85440"/>
        <dbReference type="EC" id="4.2.1.134"/>
    </reaction>
</comment>
<comment type="similarity">
    <text evidence="3 13">Belongs to the very long-chain fatty acids dehydratase HACD family.</text>
</comment>
<keyword evidence="7 13" id="KW-0276">Fatty acid metabolism</keyword>
<dbReference type="GO" id="GO:0005789">
    <property type="term" value="C:endoplasmic reticulum membrane"/>
    <property type="evidence" value="ECO:0007669"/>
    <property type="project" value="UniProtKB-SubCell"/>
</dbReference>
<feature type="transmembrane region" description="Helical" evidence="13">
    <location>
        <begin position="216"/>
        <end position="236"/>
    </location>
</feature>
<evidence type="ECO:0000256" key="13">
    <source>
        <dbReference type="RuleBase" id="RU363109"/>
    </source>
</evidence>
<dbReference type="EC" id="4.2.1.134" evidence="4 13"/>
<dbReference type="GO" id="GO:0102158">
    <property type="term" value="F:very-long-chain (3R)-3-hydroxyacyl-CoA dehydratase activity"/>
    <property type="evidence" value="ECO:0007669"/>
    <property type="project" value="UniProtKB-EC"/>
</dbReference>
<evidence type="ECO:0000256" key="10">
    <source>
        <dbReference type="ARBA" id="ARBA00023136"/>
    </source>
</evidence>
<keyword evidence="6 13" id="KW-0812">Transmembrane</keyword>